<dbReference type="Proteomes" id="UP001187192">
    <property type="component" value="Unassembled WGS sequence"/>
</dbReference>
<comment type="caution">
    <text evidence="1">The sequence shown here is derived from an EMBL/GenBank/DDBJ whole genome shotgun (WGS) entry which is preliminary data.</text>
</comment>
<accession>A0AA88EJD9</accession>
<gene>
    <name evidence="1" type="ORF">TIFTF001_056779</name>
</gene>
<organism evidence="1 2">
    <name type="scientific">Ficus carica</name>
    <name type="common">Common fig</name>
    <dbReference type="NCBI Taxonomy" id="3494"/>
    <lineage>
        <taxon>Eukaryota</taxon>
        <taxon>Viridiplantae</taxon>
        <taxon>Streptophyta</taxon>
        <taxon>Embryophyta</taxon>
        <taxon>Tracheophyta</taxon>
        <taxon>Spermatophyta</taxon>
        <taxon>Magnoliopsida</taxon>
        <taxon>eudicotyledons</taxon>
        <taxon>Gunneridae</taxon>
        <taxon>Pentapetalae</taxon>
        <taxon>rosids</taxon>
        <taxon>fabids</taxon>
        <taxon>Rosales</taxon>
        <taxon>Moraceae</taxon>
        <taxon>Ficeae</taxon>
        <taxon>Ficus</taxon>
    </lineage>
</organism>
<name>A0AA88EJD9_FICCA</name>
<evidence type="ECO:0000313" key="1">
    <source>
        <dbReference type="EMBL" id="GMN75463.1"/>
    </source>
</evidence>
<keyword evidence="2" id="KW-1185">Reference proteome</keyword>
<evidence type="ECO:0000313" key="2">
    <source>
        <dbReference type="Proteomes" id="UP001187192"/>
    </source>
</evidence>
<protein>
    <submittedName>
        <fullName evidence="1">Uncharacterized protein</fullName>
    </submittedName>
</protein>
<sequence>MESEKSNSRSRL</sequence>
<reference evidence="1" key="1">
    <citation type="submission" date="2023-07" db="EMBL/GenBank/DDBJ databases">
        <title>draft genome sequence of fig (Ficus carica).</title>
        <authorList>
            <person name="Takahashi T."/>
            <person name="Nishimura K."/>
        </authorList>
    </citation>
    <scope>NUCLEOTIDE SEQUENCE</scope>
</reference>
<dbReference type="EMBL" id="BTGU01022101">
    <property type="protein sequence ID" value="GMN75463.1"/>
    <property type="molecule type" value="Genomic_DNA"/>
</dbReference>
<proteinExistence type="predicted"/>